<keyword evidence="5" id="KW-0732">Signal</keyword>
<evidence type="ECO:0000256" key="2">
    <source>
        <dbReference type="ARBA" id="ARBA00022801"/>
    </source>
</evidence>
<dbReference type="PANTHER" id="PTHR40079:SF4">
    <property type="entry name" value="GH26 DOMAIN-CONTAINING PROTEIN-RELATED"/>
    <property type="match status" value="1"/>
</dbReference>
<organism evidence="7 8">
    <name type="scientific">Mucilaginibacter humi</name>
    <dbReference type="NCBI Taxonomy" id="2732510"/>
    <lineage>
        <taxon>Bacteria</taxon>
        <taxon>Pseudomonadati</taxon>
        <taxon>Bacteroidota</taxon>
        <taxon>Sphingobacteriia</taxon>
        <taxon>Sphingobacteriales</taxon>
        <taxon>Sphingobacteriaceae</taxon>
        <taxon>Mucilaginibacter</taxon>
    </lineage>
</organism>
<dbReference type="Gene3D" id="3.20.20.80">
    <property type="entry name" value="Glycosidases"/>
    <property type="match status" value="1"/>
</dbReference>
<accession>A0ABX1W786</accession>
<keyword evidence="8" id="KW-1185">Reference proteome</keyword>
<evidence type="ECO:0000256" key="5">
    <source>
        <dbReference type="SAM" id="SignalP"/>
    </source>
</evidence>
<dbReference type="PANTHER" id="PTHR40079">
    <property type="entry name" value="MANNAN ENDO-1,4-BETA-MANNOSIDASE E-RELATED"/>
    <property type="match status" value="1"/>
</dbReference>
<comment type="caution">
    <text evidence="4">Lacks conserved residue(s) required for the propagation of feature annotation.</text>
</comment>
<proteinExistence type="inferred from homology"/>
<dbReference type="PRINTS" id="PR00739">
    <property type="entry name" value="GLHYDRLASE26"/>
</dbReference>
<evidence type="ECO:0000313" key="8">
    <source>
        <dbReference type="Proteomes" id="UP000566071"/>
    </source>
</evidence>
<dbReference type="SUPFAM" id="SSF51445">
    <property type="entry name" value="(Trans)glycosidases"/>
    <property type="match status" value="1"/>
</dbReference>
<dbReference type="Proteomes" id="UP000566071">
    <property type="component" value="Unassembled WGS sequence"/>
</dbReference>
<evidence type="ECO:0000259" key="6">
    <source>
        <dbReference type="PROSITE" id="PS51764"/>
    </source>
</evidence>
<feature type="signal peptide" evidence="5">
    <location>
        <begin position="1"/>
        <end position="18"/>
    </location>
</feature>
<dbReference type="RefSeq" id="WP_175270397.1">
    <property type="nucleotide sequence ID" value="NZ_JABFCR010000065.1"/>
</dbReference>
<keyword evidence="2" id="KW-0378">Hydrolase</keyword>
<gene>
    <name evidence="7" type="ORF">HK413_12885</name>
</gene>
<dbReference type="InterPro" id="IPR017853">
    <property type="entry name" value="GH"/>
</dbReference>
<evidence type="ECO:0000256" key="3">
    <source>
        <dbReference type="ARBA" id="ARBA00023295"/>
    </source>
</evidence>
<feature type="chain" id="PRO_5046089822" description="GH26 domain-containing protein" evidence="5">
    <location>
        <begin position="19"/>
        <end position="248"/>
    </location>
</feature>
<dbReference type="Pfam" id="PF02156">
    <property type="entry name" value="Glyco_hydro_26"/>
    <property type="match status" value="1"/>
</dbReference>
<sequence>MKICIRVVLLLSFLRVSAQTPIPKLTDRSKKGLLSYFKTIVYNKQVIVGQQCSQSPDVAVEYQKNFQRLYDSTGHYPALIGLDYGYFGNVDLQQTNQFAIKHWQQGGLVTLSWHADCPFTAGYNVRWDSMAKKDSIDFKKLLKNAPESKEKTNYRTELNRIATALKQLKDAGVTVLWRPFHEMNGSWFWWGANDKTNPTNVEDYAALWIDMYKTFTVDYGLDNLIWIYAPNKANPLYTGTVNALYPRR</sequence>
<name>A0ABX1W786_9SPHI</name>
<dbReference type="PROSITE" id="PS51764">
    <property type="entry name" value="GH26"/>
    <property type="match status" value="1"/>
</dbReference>
<evidence type="ECO:0000313" key="7">
    <source>
        <dbReference type="EMBL" id="NNU34726.1"/>
    </source>
</evidence>
<comment type="caution">
    <text evidence="7">The sequence shown here is derived from an EMBL/GenBank/DDBJ whole genome shotgun (WGS) entry which is preliminary data.</text>
</comment>
<protein>
    <recommendedName>
        <fullName evidence="6">GH26 domain-containing protein</fullName>
    </recommendedName>
</protein>
<dbReference type="EMBL" id="JABFCR010000065">
    <property type="protein sequence ID" value="NNU34726.1"/>
    <property type="molecule type" value="Genomic_DNA"/>
</dbReference>
<keyword evidence="3" id="KW-0326">Glycosidase</keyword>
<reference evidence="7 8" key="1">
    <citation type="submission" date="2020-05" db="EMBL/GenBank/DDBJ databases">
        <authorList>
            <person name="Khan S.A."/>
            <person name="Jeon C.O."/>
            <person name="Chun B.H."/>
        </authorList>
    </citation>
    <scope>NUCLEOTIDE SEQUENCE [LARGE SCALE GENOMIC DNA]</scope>
    <source>
        <strain evidence="7 8">S1162</strain>
    </source>
</reference>
<feature type="domain" description="GH26" evidence="6">
    <location>
        <begin position="28"/>
        <end position="248"/>
    </location>
</feature>
<evidence type="ECO:0000256" key="1">
    <source>
        <dbReference type="ARBA" id="ARBA00007754"/>
    </source>
</evidence>
<evidence type="ECO:0000256" key="4">
    <source>
        <dbReference type="PROSITE-ProRule" id="PRU01100"/>
    </source>
</evidence>
<comment type="similarity">
    <text evidence="1 4">Belongs to the glycosyl hydrolase 26 family.</text>
</comment>
<dbReference type="InterPro" id="IPR000805">
    <property type="entry name" value="Glyco_hydro_26"/>
</dbReference>
<dbReference type="InterPro" id="IPR022790">
    <property type="entry name" value="GH26_dom"/>
</dbReference>